<keyword evidence="2" id="KW-0812">Transmembrane</keyword>
<dbReference type="PANTHER" id="PTHR35519">
    <property type="entry name" value="MEMBRANE PROTEINS"/>
    <property type="match status" value="1"/>
</dbReference>
<feature type="compositionally biased region" description="Polar residues" evidence="1">
    <location>
        <begin position="252"/>
        <end position="271"/>
    </location>
</feature>
<sequence>MTSLIVKPIANKFVGDTIKNNFSKEDPFYEEIEITKNGKTKIKRKWREPPREGLSKNDHKVLKKCTRRAYHLDLAFSVCGLRMGWSAVIGIIPVIGDIVNLYMSLKLVRLAQTIDDGGLPALVVSKMMTNIMIDFALGLTPVLGVVAGALYKANSRNSLMLSHFLTKRAKENVKKGLFLQGDEANARRSWFGWGNYWKKQSQNKPKVGDEDEEALLETQHQPQNSSFNNNNNGSSKPQKFSPPPLPQRDSGPRNQGTAATTGQVSGSYAMS</sequence>
<keyword evidence="2" id="KW-0472">Membrane</keyword>
<proteinExistence type="predicted"/>
<keyword evidence="2" id="KW-1133">Transmembrane helix</keyword>
<accession>A0A0J9XGH0</accession>
<name>A0A0J9XGH0_GEOCN</name>
<feature type="region of interest" description="Disordered" evidence="1">
    <location>
        <begin position="200"/>
        <end position="271"/>
    </location>
</feature>
<dbReference type="AlphaFoldDB" id="A0A0J9XGH0"/>
<dbReference type="STRING" id="1173061.A0A0J9XGH0"/>
<reference evidence="3" key="1">
    <citation type="submission" date="2014-03" db="EMBL/GenBank/DDBJ databases">
        <authorList>
            <person name="Casaregola S."/>
        </authorList>
    </citation>
    <scope>NUCLEOTIDE SEQUENCE [LARGE SCALE GENOMIC DNA]</scope>
    <source>
        <strain evidence="3">CLIB 918</strain>
    </source>
</reference>
<feature type="transmembrane region" description="Helical" evidence="2">
    <location>
        <begin position="131"/>
        <end position="151"/>
    </location>
</feature>
<organism evidence="3 4">
    <name type="scientific">Geotrichum candidum</name>
    <name type="common">Oospora lactis</name>
    <name type="synonym">Dipodascus geotrichum</name>
    <dbReference type="NCBI Taxonomy" id="1173061"/>
    <lineage>
        <taxon>Eukaryota</taxon>
        <taxon>Fungi</taxon>
        <taxon>Dikarya</taxon>
        <taxon>Ascomycota</taxon>
        <taxon>Saccharomycotina</taxon>
        <taxon>Dipodascomycetes</taxon>
        <taxon>Dipodascales</taxon>
        <taxon>Dipodascaceae</taxon>
        <taxon>Geotrichum</taxon>
    </lineage>
</organism>
<dbReference type="OrthoDB" id="2103474at2759"/>
<evidence type="ECO:0000256" key="2">
    <source>
        <dbReference type="SAM" id="Phobius"/>
    </source>
</evidence>
<comment type="caution">
    <text evidence="3">The sequence shown here is derived from an EMBL/GenBank/DDBJ whole genome shotgun (WGS) entry which is preliminary data.</text>
</comment>
<feature type="transmembrane region" description="Helical" evidence="2">
    <location>
        <begin position="74"/>
        <end position="95"/>
    </location>
</feature>
<dbReference type="Proteomes" id="UP000242525">
    <property type="component" value="Unassembled WGS sequence"/>
</dbReference>
<dbReference type="Pfam" id="PF13430">
    <property type="entry name" value="DUF4112"/>
    <property type="match status" value="1"/>
</dbReference>
<keyword evidence="4" id="KW-1185">Reference proteome</keyword>
<evidence type="ECO:0000313" key="4">
    <source>
        <dbReference type="Proteomes" id="UP000242525"/>
    </source>
</evidence>
<gene>
    <name evidence="3" type="ORF">BN980_GECA13s01451g</name>
</gene>
<evidence type="ECO:0000256" key="1">
    <source>
        <dbReference type="SAM" id="MobiDB-lite"/>
    </source>
</evidence>
<feature type="compositionally biased region" description="Low complexity" evidence="1">
    <location>
        <begin position="224"/>
        <end position="235"/>
    </location>
</feature>
<dbReference type="InterPro" id="IPR025187">
    <property type="entry name" value="DUF4112"/>
</dbReference>
<protein>
    <submittedName>
        <fullName evidence="3">Uncharacterized protein</fullName>
    </submittedName>
</protein>
<dbReference type="PANTHER" id="PTHR35519:SF2">
    <property type="entry name" value="PH DOMAIN PROTEIN"/>
    <property type="match status" value="1"/>
</dbReference>
<dbReference type="EMBL" id="CCBN010000013">
    <property type="protein sequence ID" value="CDO56003.1"/>
    <property type="molecule type" value="Genomic_DNA"/>
</dbReference>
<evidence type="ECO:0000313" key="3">
    <source>
        <dbReference type="EMBL" id="CDO56003.1"/>
    </source>
</evidence>